<evidence type="ECO:0000256" key="1">
    <source>
        <dbReference type="ARBA" id="ARBA00005189"/>
    </source>
</evidence>
<dbReference type="EMBL" id="JBHUFU010000007">
    <property type="protein sequence ID" value="MFD1830748.1"/>
    <property type="molecule type" value="Genomic_DNA"/>
</dbReference>
<dbReference type="SMART" id="SM00563">
    <property type="entry name" value="PlsC"/>
    <property type="match status" value="1"/>
</dbReference>
<sequence>MTVTVTAAAAAPAAEAAVPAGHGGGRAGTAAAGGTPWLPFSACTVTGCLPRRPPAVGPLRRVWRWTALAAVLSAGVVLSPVVRRLAPARRGRLVRHWAGAVVAALGVRARVTGAPVTGPALVVADHVSWLDVPLLASVTPGRMLAKREIGQYPVLGRLAARGGTLFIDRERLRALPATVGEITAALRAGSTVVAFPEGSTWCGRERGAFRRAVFQAALDAGVPVQPVAIRYRTDGGRRAPDGPGGRGAEATPAAFVGDDTLAASLRRVVAARGLAAEVTVLPPLRHGACLDRPGSPGRRVLARAAQEAVEAVRPGEAAGTADGGGGGHPPAPTGPAPAAPSPAGPAGPRPAARQPSAA</sequence>
<keyword evidence="2" id="KW-0444">Lipid biosynthesis</keyword>
<feature type="compositionally biased region" description="Low complexity" evidence="6">
    <location>
        <begin position="349"/>
        <end position="358"/>
    </location>
</feature>
<keyword evidence="5 8" id="KW-0012">Acyltransferase</keyword>
<organism evidence="8 9">
    <name type="scientific">Streptomyces desertarenae</name>
    <dbReference type="NCBI Taxonomy" id="2666184"/>
    <lineage>
        <taxon>Bacteria</taxon>
        <taxon>Bacillati</taxon>
        <taxon>Actinomycetota</taxon>
        <taxon>Actinomycetes</taxon>
        <taxon>Kitasatosporales</taxon>
        <taxon>Streptomycetaceae</taxon>
        <taxon>Streptomyces</taxon>
    </lineage>
</organism>
<evidence type="ECO:0000256" key="6">
    <source>
        <dbReference type="SAM" id="MobiDB-lite"/>
    </source>
</evidence>
<evidence type="ECO:0000256" key="5">
    <source>
        <dbReference type="ARBA" id="ARBA00023315"/>
    </source>
</evidence>
<dbReference type="SUPFAM" id="SSF69593">
    <property type="entry name" value="Glycerol-3-phosphate (1)-acyltransferase"/>
    <property type="match status" value="1"/>
</dbReference>
<evidence type="ECO:0000256" key="2">
    <source>
        <dbReference type="ARBA" id="ARBA00022516"/>
    </source>
</evidence>
<keyword evidence="9" id="KW-1185">Reference proteome</keyword>
<dbReference type="Pfam" id="PF01553">
    <property type="entry name" value="Acyltransferase"/>
    <property type="match status" value="1"/>
</dbReference>
<dbReference type="PANTHER" id="PTHR10434">
    <property type="entry name" value="1-ACYL-SN-GLYCEROL-3-PHOSPHATE ACYLTRANSFERASE"/>
    <property type="match status" value="1"/>
</dbReference>
<proteinExistence type="predicted"/>
<feature type="compositionally biased region" description="Pro residues" evidence="6">
    <location>
        <begin position="329"/>
        <end position="348"/>
    </location>
</feature>
<evidence type="ECO:0000259" key="7">
    <source>
        <dbReference type="SMART" id="SM00563"/>
    </source>
</evidence>
<gene>
    <name evidence="8" type="ORF">ACFSJS_13840</name>
</gene>
<keyword evidence="3" id="KW-0808">Transferase</keyword>
<dbReference type="Proteomes" id="UP001597365">
    <property type="component" value="Unassembled WGS sequence"/>
</dbReference>
<dbReference type="CDD" id="cd07989">
    <property type="entry name" value="LPLAT_AGPAT-like"/>
    <property type="match status" value="1"/>
</dbReference>
<evidence type="ECO:0000313" key="9">
    <source>
        <dbReference type="Proteomes" id="UP001597365"/>
    </source>
</evidence>
<dbReference type="InterPro" id="IPR002123">
    <property type="entry name" value="Plipid/glycerol_acylTrfase"/>
</dbReference>
<dbReference type="GO" id="GO:0016746">
    <property type="term" value="F:acyltransferase activity"/>
    <property type="evidence" value="ECO:0007669"/>
    <property type="project" value="UniProtKB-KW"/>
</dbReference>
<comment type="pathway">
    <text evidence="1">Lipid metabolism.</text>
</comment>
<comment type="caution">
    <text evidence="8">The sequence shown here is derived from an EMBL/GenBank/DDBJ whole genome shotgun (WGS) entry which is preliminary data.</text>
</comment>
<feature type="region of interest" description="Disordered" evidence="6">
    <location>
        <begin position="233"/>
        <end position="252"/>
    </location>
</feature>
<evidence type="ECO:0000313" key="8">
    <source>
        <dbReference type="EMBL" id="MFD1830748.1"/>
    </source>
</evidence>
<feature type="domain" description="Phospholipid/glycerol acyltransferase" evidence="7">
    <location>
        <begin position="120"/>
        <end position="232"/>
    </location>
</feature>
<feature type="region of interest" description="Disordered" evidence="6">
    <location>
        <begin position="310"/>
        <end position="358"/>
    </location>
</feature>
<dbReference type="PANTHER" id="PTHR10434:SF64">
    <property type="entry name" value="1-ACYL-SN-GLYCEROL-3-PHOSPHATE ACYLTRANSFERASE-RELATED"/>
    <property type="match status" value="1"/>
</dbReference>
<evidence type="ECO:0000256" key="4">
    <source>
        <dbReference type="ARBA" id="ARBA00023098"/>
    </source>
</evidence>
<reference evidence="9" key="1">
    <citation type="journal article" date="2019" name="Int. J. Syst. Evol. Microbiol.">
        <title>The Global Catalogue of Microorganisms (GCM) 10K type strain sequencing project: providing services to taxonomists for standard genome sequencing and annotation.</title>
        <authorList>
            <consortium name="The Broad Institute Genomics Platform"/>
            <consortium name="The Broad Institute Genome Sequencing Center for Infectious Disease"/>
            <person name="Wu L."/>
            <person name="Ma J."/>
        </authorList>
    </citation>
    <scope>NUCLEOTIDE SEQUENCE [LARGE SCALE GENOMIC DNA]</scope>
    <source>
        <strain evidence="9">CGMCC 4.7455</strain>
    </source>
</reference>
<feature type="compositionally biased region" description="Low complexity" evidence="6">
    <location>
        <begin position="310"/>
        <end position="320"/>
    </location>
</feature>
<name>A0ABW4PLS5_9ACTN</name>
<accession>A0ABW4PLS5</accession>
<evidence type="ECO:0000256" key="3">
    <source>
        <dbReference type="ARBA" id="ARBA00022679"/>
    </source>
</evidence>
<protein>
    <submittedName>
        <fullName evidence="8">Lysophospholipid acyltransferase family protein</fullName>
    </submittedName>
</protein>
<keyword evidence="4" id="KW-0443">Lipid metabolism</keyword>